<keyword evidence="1" id="KW-1185">Reference proteome</keyword>
<accession>A0A915EYA2</accession>
<dbReference type="Proteomes" id="UP000887562">
    <property type="component" value="Unplaced"/>
</dbReference>
<sequence length="128" mass="14439">FDVPLTTTPVDVASGCSCERVDSINEVITCYRGDPDPTNHCGEAHHLMTQLKEDEDLGACTEFKSSIKIFQQMWKFMEANPEALAPTVKAGVERVINSNKDYAFILESTMNEYFNQRRPCTTIKVRDS</sequence>
<dbReference type="Gene3D" id="3.40.190.10">
    <property type="entry name" value="Periplasmic binding protein-like II"/>
    <property type="match status" value="1"/>
</dbReference>
<dbReference type="AlphaFoldDB" id="A0A915EYA2"/>
<name>A0A915EYA2_9CEST</name>
<organism evidence="1 2">
    <name type="scientific">Echinococcus canadensis</name>
    <dbReference type="NCBI Taxonomy" id="519352"/>
    <lineage>
        <taxon>Eukaryota</taxon>
        <taxon>Metazoa</taxon>
        <taxon>Spiralia</taxon>
        <taxon>Lophotrochozoa</taxon>
        <taxon>Platyhelminthes</taxon>
        <taxon>Cestoda</taxon>
        <taxon>Eucestoda</taxon>
        <taxon>Cyclophyllidea</taxon>
        <taxon>Taeniidae</taxon>
        <taxon>Echinococcus</taxon>
        <taxon>Echinococcus canadensis group</taxon>
    </lineage>
</organism>
<reference evidence="2" key="1">
    <citation type="submission" date="2022-11" db="UniProtKB">
        <authorList>
            <consortium name="WormBaseParasite"/>
        </authorList>
    </citation>
    <scope>IDENTIFICATION</scope>
</reference>
<evidence type="ECO:0000313" key="2">
    <source>
        <dbReference type="WBParaSite" id="maker-E.canG7_contigs_3923-snap-gene-0.2-mRNA-1"/>
    </source>
</evidence>
<proteinExistence type="predicted"/>
<evidence type="ECO:0000313" key="1">
    <source>
        <dbReference type="Proteomes" id="UP000887562"/>
    </source>
</evidence>
<dbReference type="WBParaSite" id="maker-E.canG7_contigs_3923-snap-gene-0.2-mRNA-1">
    <property type="protein sequence ID" value="maker-E.canG7_contigs_3923-snap-gene-0.2-mRNA-1"/>
    <property type="gene ID" value="EcG7_10435"/>
</dbReference>
<protein>
    <submittedName>
        <fullName evidence="2">Uncharacterized protein</fullName>
    </submittedName>
</protein>